<feature type="region of interest" description="Disordered" evidence="1">
    <location>
        <begin position="64"/>
        <end position="86"/>
    </location>
</feature>
<protein>
    <recommendedName>
        <fullName evidence="4">Retrotransposon gag domain-containing protein</fullName>
    </recommendedName>
</protein>
<sequence>MQQPSNIASTLKRKPSNVVSAIVPKKQKNRLTADTLSVSSMESFLEHCADKKNSSQATVVNVDSDEDIENTEEDAGVDSDEDIEDTEEDANVELGQLKKDWNAPIYAFFHPIPNVDYKKVDAFMNSSAQPRAYFWYFPFNIVLEYSLFDFDSSRITPRGPIVESLPNVASSSCSQTLFKEELIECRDENNLSQQTLGSAVWKDFESEFGYYVYHDGRYQLVEYDDEKRVWYRIRYSESKHSWVTTTPAPLEFGLGPWRENPPAIITDSEPEEYIDESSEDAPALALSTPLVAPAVVTIRAPALTTPQISIQSADTITPFHQNMLTIAAQLPDPTPPLPPPPPAIPNIPPPSGRLLGILPQTFTGDRSQSKKFMLEFTTFKNFNHDVAQIVNPFQRANLFLSLIRGDAVDDWTMEQLEWLNEQVESGRRTTSEGLWETIAQRFKDAFTDGQAKQKAARELKSLRMEKGELDAYVAKF</sequence>
<organism evidence="2 3">
    <name type="scientific">Multifurca ochricompacta</name>
    <dbReference type="NCBI Taxonomy" id="376703"/>
    <lineage>
        <taxon>Eukaryota</taxon>
        <taxon>Fungi</taxon>
        <taxon>Dikarya</taxon>
        <taxon>Basidiomycota</taxon>
        <taxon>Agaricomycotina</taxon>
        <taxon>Agaricomycetes</taxon>
        <taxon>Russulales</taxon>
        <taxon>Russulaceae</taxon>
        <taxon>Multifurca</taxon>
    </lineage>
</organism>
<proteinExistence type="predicted"/>
<evidence type="ECO:0008006" key="4">
    <source>
        <dbReference type="Google" id="ProtNLM"/>
    </source>
</evidence>
<dbReference type="EMBL" id="WTXG01000021">
    <property type="protein sequence ID" value="KAI0299739.1"/>
    <property type="molecule type" value="Genomic_DNA"/>
</dbReference>
<name>A0AAD4M3E1_9AGAM</name>
<evidence type="ECO:0000313" key="2">
    <source>
        <dbReference type="EMBL" id="KAI0299739.1"/>
    </source>
</evidence>
<reference evidence="2" key="1">
    <citation type="journal article" date="2022" name="New Phytol.">
        <title>Evolutionary transition to the ectomycorrhizal habit in the genomes of a hyperdiverse lineage of mushroom-forming fungi.</title>
        <authorList>
            <person name="Looney B."/>
            <person name="Miyauchi S."/>
            <person name="Morin E."/>
            <person name="Drula E."/>
            <person name="Courty P.E."/>
            <person name="Kohler A."/>
            <person name="Kuo A."/>
            <person name="LaButti K."/>
            <person name="Pangilinan J."/>
            <person name="Lipzen A."/>
            <person name="Riley R."/>
            <person name="Andreopoulos W."/>
            <person name="He G."/>
            <person name="Johnson J."/>
            <person name="Nolan M."/>
            <person name="Tritt A."/>
            <person name="Barry K.W."/>
            <person name="Grigoriev I.V."/>
            <person name="Nagy L.G."/>
            <person name="Hibbett D."/>
            <person name="Henrissat B."/>
            <person name="Matheny P.B."/>
            <person name="Labbe J."/>
            <person name="Martin F.M."/>
        </authorList>
    </citation>
    <scope>NUCLEOTIDE SEQUENCE</scope>
    <source>
        <strain evidence="2">BPL690</strain>
    </source>
</reference>
<dbReference type="Proteomes" id="UP001203297">
    <property type="component" value="Unassembled WGS sequence"/>
</dbReference>
<gene>
    <name evidence="2" type="ORF">B0F90DRAFT_1817941</name>
</gene>
<evidence type="ECO:0000313" key="3">
    <source>
        <dbReference type="Proteomes" id="UP001203297"/>
    </source>
</evidence>
<keyword evidence="3" id="KW-1185">Reference proteome</keyword>
<accession>A0AAD4M3E1</accession>
<dbReference type="AlphaFoldDB" id="A0AAD4M3E1"/>
<evidence type="ECO:0000256" key="1">
    <source>
        <dbReference type="SAM" id="MobiDB-lite"/>
    </source>
</evidence>
<comment type="caution">
    <text evidence="2">The sequence shown here is derived from an EMBL/GenBank/DDBJ whole genome shotgun (WGS) entry which is preliminary data.</text>
</comment>